<name>W6T8D6_9LACO</name>
<evidence type="ECO:0000259" key="1">
    <source>
        <dbReference type="Pfam" id="PF09851"/>
    </source>
</evidence>
<organism evidence="2 3">
    <name type="scientific">Lactiplantibacillus fabifermentans T30PCM01</name>
    <dbReference type="NCBI Taxonomy" id="1400520"/>
    <lineage>
        <taxon>Bacteria</taxon>
        <taxon>Bacillati</taxon>
        <taxon>Bacillota</taxon>
        <taxon>Bacilli</taxon>
        <taxon>Lactobacillales</taxon>
        <taxon>Lactobacillaceae</taxon>
        <taxon>Lactiplantibacillus</taxon>
    </lineage>
</organism>
<comment type="caution">
    <text evidence="2">The sequence shown here is derived from an EMBL/GenBank/DDBJ whole genome shotgun (WGS) entry which is preliminary data.</text>
</comment>
<dbReference type="Pfam" id="PF09851">
    <property type="entry name" value="SHOCT"/>
    <property type="match status" value="1"/>
</dbReference>
<dbReference type="STRING" id="1400520.LFAB_06230"/>
<feature type="domain" description="SHOCT" evidence="1">
    <location>
        <begin position="273"/>
        <end position="300"/>
    </location>
</feature>
<protein>
    <recommendedName>
        <fullName evidence="1">SHOCT domain-containing protein</fullName>
    </recommendedName>
</protein>
<gene>
    <name evidence="2" type="ORF">LFAB_06230</name>
</gene>
<dbReference type="AlphaFoldDB" id="W6T8D6"/>
<dbReference type="HOGENOM" id="CLU_920671_0_0_9"/>
<evidence type="ECO:0000313" key="2">
    <source>
        <dbReference type="EMBL" id="ETY74627.1"/>
    </source>
</evidence>
<dbReference type="RefSeq" id="WP_024626368.1">
    <property type="nucleotide sequence ID" value="NZ_KK036483.1"/>
</dbReference>
<sequence length="302" mass="33256">MAKFCPLCGNKVGVISGYVLKDTKVCVNCGNQVGLAGDYLAAGYMTLSELKGLINNHQTIDAKAYRRQHRAAEKAATDATSDQAIAILQAKKATEKRAQQQQRATDKAAEKTSQDRRDWLKAAAKADHSSKFGKIYLDFKSARIFIDPLLSTDYRLYDFSDLDHYKIYQEPTTIKKGHALTDSILGGMVAGPAGAMYGAMAGEQRYSAVAKLGVVLYFNDGSTQIIMFIKSTTETDSSTYQNACATVDRLCKQLDQILQAPTQHTLSAKPTDTQMQKLIQLRDAGIITSAEFEAKKRQILEF</sequence>
<accession>W6T8D6</accession>
<dbReference type="eggNOG" id="ENOG5033AWV">
    <property type="taxonomic scope" value="Bacteria"/>
</dbReference>
<dbReference type="Proteomes" id="UP000019247">
    <property type="component" value="Unassembled WGS sequence"/>
</dbReference>
<dbReference type="InterPro" id="IPR018649">
    <property type="entry name" value="SHOCT"/>
</dbReference>
<dbReference type="EMBL" id="AWWK01000030">
    <property type="protein sequence ID" value="ETY74627.1"/>
    <property type="molecule type" value="Genomic_DNA"/>
</dbReference>
<dbReference type="PATRIC" id="fig|1400520.3.peg.1211"/>
<proteinExistence type="predicted"/>
<evidence type="ECO:0000313" key="3">
    <source>
        <dbReference type="Proteomes" id="UP000019247"/>
    </source>
</evidence>
<reference evidence="2 3" key="1">
    <citation type="journal article" date="2014" name="Genome Announc.">
        <title>Genome Sequence of Lactobacillus fabifermentans Strain T30PCM01, Isolated from Fermenting Grape Marc.</title>
        <authorList>
            <person name="Treu L."/>
            <person name="Vendramin V."/>
            <person name="Bovo B."/>
            <person name="Giacomini A."/>
            <person name="Corich V."/>
            <person name="Campanaro S."/>
        </authorList>
    </citation>
    <scope>NUCLEOTIDE SEQUENCE [LARGE SCALE GENOMIC DNA]</scope>
    <source>
        <strain evidence="2 3">T30PCM01</strain>
    </source>
</reference>